<organism evidence="10 11">
    <name type="scientific">Pocillopora damicornis</name>
    <name type="common">Cauliflower coral</name>
    <name type="synonym">Millepora damicornis</name>
    <dbReference type="NCBI Taxonomy" id="46731"/>
    <lineage>
        <taxon>Eukaryota</taxon>
        <taxon>Metazoa</taxon>
        <taxon>Cnidaria</taxon>
        <taxon>Anthozoa</taxon>
        <taxon>Hexacorallia</taxon>
        <taxon>Scleractinia</taxon>
        <taxon>Astrocoeniina</taxon>
        <taxon>Pocilloporidae</taxon>
        <taxon>Pocillopora</taxon>
    </lineage>
</organism>
<accession>A0A3M6TLB2</accession>
<dbReference type="AlphaFoldDB" id="A0A3M6TLB2"/>
<dbReference type="PRINTS" id="PR01415">
    <property type="entry name" value="ANKYRIN"/>
</dbReference>
<evidence type="ECO:0000313" key="10">
    <source>
        <dbReference type="EMBL" id="RMX42205.1"/>
    </source>
</evidence>
<dbReference type="SMART" id="SM00248">
    <property type="entry name" value="ANK"/>
    <property type="match status" value="5"/>
</dbReference>
<evidence type="ECO:0000256" key="6">
    <source>
        <dbReference type="ARBA" id="ARBA00023136"/>
    </source>
</evidence>
<dbReference type="SUPFAM" id="SSF48403">
    <property type="entry name" value="Ankyrin repeat"/>
    <property type="match status" value="1"/>
</dbReference>
<dbReference type="InterPro" id="IPR050776">
    <property type="entry name" value="Ank_Repeat/CDKN_Inhibitor"/>
</dbReference>
<proteinExistence type="inferred from homology"/>
<feature type="domain" description="Palmitoyltransferase DHHC" evidence="9">
    <location>
        <begin position="336"/>
        <end position="446"/>
    </location>
</feature>
<evidence type="ECO:0000256" key="4">
    <source>
        <dbReference type="ARBA" id="ARBA00022989"/>
    </source>
</evidence>
<dbReference type="Gene3D" id="1.25.40.20">
    <property type="entry name" value="Ankyrin repeat-containing domain"/>
    <property type="match status" value="2"/>
</dbReference>
<dbReference type="InterPro" id="IPR002110">
    <property type="entry name" value="Ankyrin_rpt"/>
</dbReference>
<dbReference type="GO" id="GO:0019706">
    <property type="term" value="F:protein-cysteine S-palmitoyltransferase activity"/>
    <property type="evidence" value="ECO:0007669"/>
    <property type="project" value="UniProtKB-EC"/>
</dbReference>
<dbReference type="Proteomes" id="UP000275408">
    <property type="component" value="Unassembled WGS sequence"/>
</dbReference>
<dbReference type="PROSITE" id="PS50088">
    <property type="entry name" value="ANK_REPEAT"/>
    <property type="match status" value="3"/>
</dbReference>
<evidence type="ECO:0000256" key="8">
    <source>
        <dbReference type="RuleBase" id="RU079119"/>
    </source>
</evidence>
<keyword evidence="8" id="KW-0808">Transferase</keyword>
<keyword evidence="4 8" id="KW-1133">Transmembrane helix</keyword>
<keyword evidence="3" id="KW-0677">Repeat</keyword>
<dbReference type="EC" id="2.3.1.225" evidence="8"/>
<dbReference type="Pfam" id="PF12796">
    <property type="entry name" value="Ank_2"/>
    <property type="match status" value="2"/>
</dbReference>
<keyword evidence="8" id="KW-0012">Acyltransferase</keyword>
<reference evidence="10 11" key="1">
    <citation type="journal article" date="2018" name="Sci. Rep.">
        <title>Comparative analysis of the Pocillopora damicornis genome highlights role of immune system in coral evolution.</title>
        <authorList>
            <person name="Cunning R."/>
            <person name="Bay R.A."/>
            <person name="Gillette P."/>
            <person name="Baker A.C."/>
            <person name="Traylor-Knowles N."/>
        </authorList>
    </citation>
    <scope>NUCLEOTIDE SEQUENCE [LARGE SCALE GENOMIC DNA]</scope>
    <source>
        <strain evidence="10">RSMAS</strain>
        <tissue evidence="10">Whole animal</tissue>
    </source>
</reference>
<evidence type="ECO:0000256" key="1">
    <source>
        <dbReference type="ARBA" id="ARBA00004141"/>
    </source>
</evidence>
<evidence type="ECO:0000259" key="9">
    <source>
        <dbReference type="Pfam" id="PF01529"/>
    </source>
</evidence>
<keyword evidence="2 8" id="KW-0812">Transmembrane</keyword>
<dbReference type="PROSITE" id="PS50216">
    <property type="entry name" value="DHHC"/>
    <property type="match status" value="1"/>
</dbReference>
<gene>
    <name evidence="10" type="ORF">pdam_00017324</name>
</gene>
<dbReference type="PANTHER" id="PTHR24201">
    <property type="entry name" value="ANK_REP_REGION DOMAIN-CONTAINING PROTEIN"/>
    <property type="match status" value="1"/>
</dbReference>
<dbReference type="STRING" id="46731.A0A3M6TLB2"/>
<evidence type="ECO:0000256" key="7">
    <source>
        <dbReference type="PROSITE-ProRule" id="PRU00023"/>
    </source>
</evidence>
<evidence type="ECO:0000256" key="2">
    <source>
        <dbReference type="ARBA" id="ARBA00022692"/>
    </source>
</evidence>
<name>A0A3M6TLB2_POCDA</name>
<comment type="caution">
    <text evidence="10">The sequence shown here is derived from an EMBL/GenBank/DDBJ whole genome shotgun (WGS) entry which is preliminary data.</text>
</comment>
<feature type="repeat" description="ANK" evidence="7">
    <location>
        <begin position="65"/>
        <end position="97"/>
    </location>
</feature>
<protein>
    <recommendedName>
        <fullName evidence="8">Palmitoyltransferase</fullName>
        <ecNumber evidence="8">2.3.1.225</ecNumber>
    </recommendedName>
</protein>
<keyword evidence="6 8" id="KW-0472">Membrane</keyword>
<comment type="catalytic activity">
    <reaction evidence="8">
        <text>L-cysteinyl-[protein] + hexadecanoyl-CoA = S-hexadecanoyl-L-cysteinyl-[protein] + CoA</text>
        <dbReference type="Rhea" id="RHEA:36683"/>
        <dbReference type="Rhea" id="RHEA-COMP:10131"/>
        <dbReference type="Rhea" id="RHEA-COMP:11032"/>
        <dbReference type="ChEBI" id="CHEBI:29950"/>
        <dbReference type="ChEBI" id="CHEBI:57287"/>
        <dbReference type="ChEBI" id="CHEBI:57379"/>
        <dbReference type="ChEBI" id="CHEBI:74151"/>
        <dbReference type="EC" id="2.3.1.225"/>
    </reaction>
</comment>
<feature type="transmembrane region" description="Helical" evidence="8">
    <location>
        <begin position="243"/>
        <end position="262"/>
    </location>
</feature>
<dbReference type="InterPro" id="IPR001594">
    <property type="entry name" value="Palmitoyltrfase_DHHC"/>
</dbReference>
<feature type="repeat" description="ANK" evidence="7">
    <location>
        <begin position="32"/>
        <end position="64"/>
    </location>
</feature>
<dbReference type="PROSITE" id="PS50297">
    <property type="entry name" value="ANK_REP_REGION"/>
    <property type="match status" value="3"/>
</dbReference>
<feature type="repeat" description="ANK" evidence="7">
    <location>
        <begin position="131"/>
        <end position="154"/>
    </location>
</feature>
<keyword evidence="11" id="KW-1185">Reference proteome</keyword>
<dbReference type="InterPro" id="IPR036770">
    <property type="entry name" value="Ankyrin_rpt-contain_sf"/>
</dbReference>
<evidence type="ECO:0000313" key="11">
    <source>
        <dbReference type="Proteomes" id="UP000275408"/>
    </source>
</evidence>
<evidence type="ECO:0000256" key="5">
    <source>
        <dbReference type="ARBA" id="ARBA00023043"/>
    </source>
</evidence>
<feature type="transmembrane region" description="Helical" evidence="8">
    <location>
        <begin position="382"/>
        <end position="402"/>
    </location>
</feature>
<dbReference type="Pfam" id="PF01529">
    <property type="entry name" value="DHHC"/>
    <property type="match status" value="1"/>
</dbReference>
<comment type="subcellular location">
    <subcellularLocation>
        <location evidence="1">Membrane</location>
        <topology evidence="1">Multi-pass membrane protein</topology>
    </subcellularLocation>
</comment>
<dbReference type="EMBL" id="RCHS01003414">
    <property type="protein sequence ID" value="RMX42205.1"/>
    <property type="molecule type" value="Genomic_DNA"/>
</dbReference>
<feature type="transmembrane region" description="Helical" evidence="8">
    <location>
        <begin position="268"/>
        <end position="285"/>
    </location>
</feature>
<comment type="domain">
    <text evidence="8">The DHHC domain is required for palmitoyltransferase activity.</text>
</comment>
<keyword evidence="5 7" id="KW-0040">ANK repeat</keyword>
<evidence type="ECO:0000256" key="3">
    <source>
        <dbReference type="ARBA" id="ARBA00022737"/>
    </source>
</evidence>
<feature type="transmembrane region" description="Helical" evidence="8">
    <location>
        <begin position="414"/>
        <end position="433"/>
    </location>
</feature>
<dbReference type="OrthoDB" id="194358at2759"/>
<sequence length="509" mass="56739">MAVFDVILNDKITDLKDLLQADPKCANSVGWHGLTPLHHAALKNNEELIDLLLQYGANINHPNAYRETPLHLACQAASLKLVHKLLEIGADLRAEDSAGRTCVHHAAKSGSVLKLHYLTECGLSLKKRDNRGLTALHIAAENSQLEATEYLIRHKRFPTDVRDSGNCTPLHLAAKHAHCEVAWVLESKSTLSMINEPDVMGKTPLDYASDVETPRHLWLKRHLKYWQASRCPRSRPPNPWMPWFLLLLSPSFGIFLIALSFYQLPVTFAILSTVAIVIFFNIWSFSKHRLQHISAVPSPALAGSLYSNPGVVTSNRISDTGESLNILDVAKGVIPESQFCTVCEIVMPEFTKHCKLCEVCIESLDHHCLFLMNCVARNNHRAFVCFMTEIIVANALFVFLGEASSFGEAMSHDVYVSVLFILNCIGLFYLTFFQFKVITDGGTTYYSSEGGTMHRESLADKNVERPLGSQRSLVVSKDENLLSISCRGILILQENEDKKGTETCIVVVP</sequence>
<comment type="similarity">
    <text evidence="8">Belongs to the DHHC palmitoyltransferase family.</text>
</comment>
<dbReference type="GO" id="GO:0016020">
    <property type="term" value="C:membrane"/>
    <property type="evidence" value="ECO:0007669"/>
    <property type="project" value="UniProtKB-SubCell"/>
</dbReference>